<accession>A0A6J4HIX1</accession>
<evidence type="ECO:0000256" key="3">
    <source>
        <dbReference type="ARBA" id="ARBA00022691"/>
    </source>
</evidence>
<dbReference type="Gene3D" id="1.10.10.10">
    <property type="entry name" value="Winged helix-like DNA-binding domain superfamily/Winged helix DNA-binding domain"/>
    <property type="match status" value="1"/>
</dbReference>
<dbReference type="PROSITE" id="PS51683">
    <property type="entry name" value="SAM_OMT_II"/>
    <property type="match status" value="1"/>
</dbReference>
<keyword evidence="1" id="KW-0489">Methyltransferase</keyword>
<dbReference type="GO" id="GO:0046983">
    <property type="term" value="F:protein dimerization activity"/>
    <property type="evidence" value="ECO:0007669"/>
    <property type="project" value="InterPro"/>
</dbReference>
<dbReference type="AlphaFoldDB" id="A0A6J4HIX1"/>
<dbReference type="GO" id="GO:0008168">
    <property type="term" value="F:methyltransferase activity"/>
    <property type="evidence" value="ECO:0007669"/>
    <property type="project" value="UniProtKB-KW"/>
</dbReference>
<gene>
    <name evidence="5" type="ORF">AVDCRST_MAG93-506</name>
</gene>
<dbReference type="InterPro" id="IPR016461">
    <property type="entry name" value="COMT-like"/>
</dbReference>
<protein>
    <recommendedName>
        <fullName evidence="4">O-methyltransferase dimerisation domain-containing protein</fullName>
    </recommendedName>
</protein>
<keyword evidence="3" id="KW-0949">S-adenosyl-L-methionine</keyword>
<organism evidence="5">
    <name type="scientific">uncultured Chloroflexia bacterium</name>
    <dbReference type="NCBI Taxonomy" id="1672391"/>
    <lineage>
        <taxon>Bacteria</taxon>
        <taxon>Bacillati</taxon>
        <taxon>Chloroflexota</taxon>
        <taxon>Chloroflexia</taxon>
        <taxon>environmental samples</taxon>
    </lineage>
</organism>
<dbReference type="EMBL" id="CADCTR010000168">
    <property type="protein sequence ID" value="CAA9222496.1"/>
    <property type="molecule type" value="Genomic_DNA"/>
</dbReference>
<sequence length="104" mass="11164">MAAAEKLPPRDALLRMTNAHEVSQAIHVVATLGIADLLEEGPRSTEDLAKATGTHAPTLYRLLRALASVGVFAEETDGGRFSSTSVGEYLRTDVPWLAAWLGYV</sequence>
<dbReference type="SUPFAM" id="SSF46785">
    <property type="entry name" value="Winged helix' DNA-binding domain"/>
    <property type="match status" value="1"/>
</dbReference>
<evidence type="ECO:0000313" key="5">
    <source>
        <dbReference type="EMBL" id="CAA9222496.1"/>
    </source>
</evidence>
<evidence type="ECO:0000259" key="4">
    <source>
        <dbReference type="Pfam" id="PF08100"/>
    </source>
</evidence>
<dbReference type="PANTHER" id="PTHR43712">
    <property type="entry name" value="PUTATIVE (AFU_ORTHOLOGUE AFUA_4G14580)-RELATED"/>
    <property type="match status" value="1"/>
</dbReference>
<feature type="domain" description="O-methyltransferase dimerisation" evidence="4">
    <location>
        <begin position="16"/>
        <end position="90"/>
    </location>
</feature>
<reference evidence="5" key="1">
    <citation type="submission" date="2020-02" db="EMBL/GenBank/DDBJ databases">
        <authorList>
            <person name="Meier V. D."/>
        </authorList>
    </citation>
    <scope>NUCLEOTIDE SEQUENCE</scope>
    <source>
        <strain evidence="5">AVDCRST_MAG93</strain>
    </source>
</reference>
<dbReference type="InterPro" id="IPR036390">
    <property type="entry name" value="WH_DNA-bd_sf"/>
</dbReference>
<evidence type="ECO:0000256" key="1">
    <source>
        <dbReference type="ARBA" id="ARBA00022603"/>
    </source>
</evidence>
<proteinExistence type="predicted"/>
<dbReference type="Pfam" id="PF08100">
    <property type="entry name" value="Dimerisation"/>
    <property type="match status" value="1"/>
</dbReference>
<dbReference type="InterPro" id="IPR036388">
    <property type="entry name" value="WH-like_DNA-bd_sf"/>
</dbReference>
<dbReference type="InterPro" id="IPR012967">
    <property type="entry name" value="COMT_dimerisation"/>
</dbReference>
<dbReference type="GO" id="GO:0032259">
    <property type="term" value="P:methylation"/>
    <property type="evidence" value="ECO:0007669"/>
    <property type="project" value="UniProtKB-KW"/>
</dbReference>
<name>A0A6J4HIX1_9CHLR</name>
<evidence type="ECO:0000256" key="2">
    <source>
        <dbReference type="ARBA" id="ARBA00022679"/>
    </source>
</evidence>
<dbReference type="PANTHER" id="PTHR43712:SF2">
    <property type="entry name" value="O-METHYLTRANSFERASE CICE"/>
    <property type="match status" value="1"/>
</dbReference>
<keyword evidence="2" id="KW-0808">Transferase</keyword>